<gene>
    <name evidence="1" type="ORF">EPI10_007313</name>
</gene>
<reference evidence="2" key="1">
    <citation type="journal article" date="2019" name="Plant Biotechnol. J.">
        <title>Genome sequencing of the Australian wild diploid species Gossypium australe highlights disease resistance and delayed gland morphogenesis.</title>
        <authorList>
            <person name="Cai Y."/>
            <person name="Cai X."/>
            <person name="Wang Q."/>
            <person name="Wang P."/>
            <person name="Zhang Y."/>
            <person name="Cai C."/>
            <person name="Xu Y."/>
            <person name="Wang K."/>
            <person name="Zhou Z."/>
            <person name="Wang C."/>
            <person name="Geng S."/>
            <person name="Li B."/>
            <person name="Dong Q."/>
            <person name="Hou Y."/>
            <person name="Wang H."/>
            <person name="Ai P."/>
            <person name="Liu Z."/>
            <person name="Yi F."/>
            <person name="Sun M."/>
            <person name="An G."/>
            <person name="Cheng J."/>
            <person name="Zhang Y."/>
            <person name="Shi Q."/>
            <person name="Xie Y."/>
            <person name="Shi X."/>
            <person name="Chang Y."/>
            <person name="Huang F."/>
            <person name="Chen Y."/>
            <person name="Hong S."/>
            <person name="Mi L."/>
            <person name="Sun Q."/>
            <person name="Zhang L."/>
            <person name="Zhou B."/>
            <person name="Peng R."/>
            <person name="Zhang X."/>
            <person name="Liu F."/>
        </authorList>
    </citation>
    <scope>NUCLEOTIDE SEQUENCE [LARGE SCALE GENOMIC DNA]</scope>
    <source>
        <strain evidence="2">cv. PA1801</strain>
    </source>
</reference>
<sequence>MVAQIYADDIIFGSTSTNVNDSFVKIMQNEFEMSMNGIFLSQEKYAKNLIKTFEMEEANLPKSPM</sequence>
<accession>A0A5B6WTP8</accession>
<keyword evidence="2" id="KW-1185">Reference proteome</keyword>
<dbReference type="Proteomes" id="UP000325315">
    <property type="component" value="Unassembled WGS sequence"/>
</dbReference>
<dbReference type="OrthoDB" id="1740642at2759"/>
<evidence type="ECO:0000313" key="1">
    <source>
        <dbReference type="EMBL" id="KAA3485311.1"/>
    </source>
</evidence>
<proteinExistence type="predicted"/>
<protein>
    <submittedName>
        <fullName evidence="1">RVT_2 domain-containing protein</fullName>
    </submittedName>
</protein>
<evidence type="ECO:0000313" key="2">
    <source>
        <dbReference type="Proteomes" id="UP000325315"/>
    </source>
</evidence>
<name>A0A5B6WTP8_9ROSI</name>
<organism evidence="1 2">
    <name type="scientific">Gossypium australe</name>
    <dbReference type="NCBI Taxonomy" id="47621"/>
    <lineage>
        <taxon>Eukaryota</taxon>
        <taxon>Viridiplantae</taxon>
        <taxon>Streptophyta</taxon>
        <taxon>Embryophyta</taxon>
        <taxon>Tracheophyta</taxon>
        <taxon>Spermatophyta</taxon>
        <taxon>Magnoliopsida</taxon>
        <taxon>eudicotyledons</taxon>
        <taxon>Gunneridae</taxon>
        <taxon>Pentapetalae</taxon>
        <taxon>rosids</taxon>
        <taxon>malvids</taxon>
        <taxon>Malvales</taxon>
        <taxon>Malvaceae</taxon>
        <taxon>Malvoideae</taxon>
        <taxon>Gossypium</taxon>
    </lineage>
</organism>
<dbReference type="AlphaFoldDB" id="A0A5B6WTP8"/>
<dbReference type="EMBL" id="SMMG02000002">
    <property type="protein sequence ID" value="KAA3485311.1"/>
    <property type="molecule type" value="Genomic_DNA"/>
</dbReference>
<comment type="caution">
    <text evidence="1">The sequence shown here is derived from an EMBL/GenBank/DDBJ whole genome shotgun (WGS) entry which is preliminary data.</text>
</comment>